<protein>
    <recommendedName>
        <fullName evidence="3">SpoVT-AbrB domain-containing protein</fullName>
    </recommendedName>
</protein>
<accession>A0ABW1RXK6</accession>
<sequence>MDAKVIEVDGALGLVLPPAVVEALELQVGQLIQVTSDTTNTLKLQDHDISPEFMRGVEAAVEQYHDALTLLQMHGD</sequence>
<reference evidence="2" key="1">
    <citation type="journal article" date="2019" name="Int. J. Syst. Evol. Microbiol.">
        <title>The Global Catalogue of Microorganisms (GCM) 10K type strain sequencing project: providing services to taxonomists for standard genome sequencing and annotation.</title>
        <authorList>
            <consortium name="The Broad Institute Genomics Platform"/>
            <consortium name="The Broad Institute Genome Sequencing Center for Infectious Disease"/>
            <person name="Wu L."/>
            <person name="Ma J."/>
        </authorList>
    </citation>
    <scope>NUCLEOTIDE SEQUENCE [LARGE SCALE GENOMIC DNA]</scope>
    <source>
        <strain evidence="2">CCM 8933</strain>
    </source>
</reference>
<organism evidence="1 2">
    <name type="scientific">Lactiplantibacillus daowaiensis</name>
    <dbReference type="NCBI Taxonomy" id="2559918"/>
    <lineage>
        <taxon>Bacteria</taxon>
        <taxon>Bacillati</taxon>
        <taxon>Bacillota</taxon>
        <taxon>Bacilli</taxon>
        <taxon>Lactobacillales</taxon>
        <taxon>Lactobacillaceae</taxon>
        <taxon>Lactiplantibacillus</taxon>
    </lineage>
</organism>
<dbReference type="Proteomes" id="UP001596282">
    <property type="component" value="Unassembled WGS sequence"/>
</dbReference>
<gene>
    <name evidence="1" type="ORF">ACFP5Y_02990</name>
</gene>
<dbReference type="RefSeq" id="WP_137628866.1">
    <property type="nucleotide sequence ID" value="NZ_BJDJ01000013.1"/>
</dbReference>
<name>A0ABW1RXK6_9LACO</name>
<comment type="caution">
    <text evidence="1">The sequence shown here is derived from an EMBL/GenBank/DDBJ whole genome shotgun (WGS) entry which is preliminary data.</text>
</comment>
<evidence type="ECO:0000313" key="1">
    <source>
        <dbReference type="EMBL" id="MFC6180189.1"/>
    </source>
</evidence>
<dbReference type="EMBL" id="JBHSSC010000007">
    <property type="protein sequence ID" value="MFC6180189.1"/>
    <property type="molecule type" value="Genomic_DNA"/>
</dbReference>
<proteinExistence type="predicted"/>
<evidence type="ECO:0000313" key="2">
    <source>
        <dbReference type="Proteomes" id="UP001596282"/>
    </source>
</evidence>
<keyword evidence="2" id="KW-1185">Reference proteome</keyword>
<evidence type="ECO:0008006" key="3">
    <source>
        <dbReference type="Google" id="ProtNLM"/>
    </source>
</evidence>